<reference evidence="11" key="1">
    <citation type="journal article" date="2010" name="Stand. Genomic Sci.">
        <title>Complete genome sequence of 'Thermobaculum terrenum' type strain (YNP1).</title>
        <authorList>
            <person name="Kiss H."/>
            <person name="Cleland D."/>
            <person name="Lapidus A."/>
            <person name="Lucas S."/>
            <person name="Glavina Del Rio T."/>
            <person name="Nolan M."/>
            <person name="Tice H."/>
            <person name="Han C."/>
            <person name="Goodwin L."/>
            <person name="Pitluck S."/>
            <person name="Liolios K."/>
            <person name="Ivanova N."/>
            <person name="Mavromatis K."/>
            <person name="Ovchinnikova G."/>
            <person name="Pati A."/>
            <person name="Chen A."/>
            <person name="Palaniappan K."/>
            <person name="Land M."/>
            <person name="Hauser L."/>
            <person name="Chang Y."/>
            <person name="Jeffries C."/>
            <person name="Lu M."/>
            <person name="Brettin T."/>
            <person name="Detter J."/>
            <person name="Goker M."/>
            <person name="Tindall B."/>
            <person name="Beck B."/>
            <person name="McDermott T."/>
            <person name="Woyke T."/>
            <person name="Bristow J."/>
            <person name="Eisen J."/>
            <person name="Markowitz V."/>
            <person name="Hugenholtz P."/>
            <person name="Kyrpides N."/>
            <person name="Klenk H."/>
            <person name="Cheng J."/>
        </authorList>
    </citation>
    <scope>NUCLEOTIDE SEQUENCE [LARGE SCALE GENOMIC DNA]</scope>
    <source>
        <strain evidence="11">ATCC BAA-798 / YNP1</strain>
    </source>
</reference>
<dbReference type="GO" id="GO:0006412">
    <property type="term" value="P:translation"/>
    <property type="evidence" value="ECO:0007669"/>
    <property type="project" value="UniProtKB-UniRule"/>
</dbReference>
<keyword evidence="3 7" id="KW-0694">RNA-binding</keyword>
<dbReference type="PROSITE" id="PS00651">
    <property type="entry name" value="RIBOSOMAL_L9"/>
    <property type="match status" value="1"/>
</dbReference>
<dbReference type="HAMAP" id="MF_00503">
    <property type="entry name" value="Ribosomal_bL9"/>
    <property type="match status" value="1"/>
</dbReference>
<gene>
    <name evidence="7" type="primary">rplI</name>
    <name evidence="10" type="ordered locus">Tter_1814</name>
</gene>
<evidence type="ECO:0000256" key="2">
    <source>
        <dbReference type="ARBA" id="ARBA00022730"/>
    </source>
</evidence>
<comment type="function">
    <text evidence="7">Binds to the 23S rRNA.</text>
</comment>
<dbReference type="InterPro" id="IPR009027">
    <property type="entry name" value="Ribosomal_bL9/RNase_H1_N"/>
</dbReference>
<dbReference type="STRING" id="525904.Tter_1814"/>
<name>D1CD55_THET1</name>
<accession>D1CD55</accession>
<dbReference type="InterPro" id="IPR020594">
    <property type="entry name" value="Ribosomal_bL9_bac/chp"/>
</dbReference>
<keyword evidence="11" id="KW-1185">Reference proteome</keyword>
<keyword evidence="5 7" id="KW-0687">Ribonucleoprotein</keyword>
<dbReference type="NCBIfam" id="TIGR00158">
    <property type="entry name" value="L9"/>
    <property type="match status" value="1"/>
</dbReference>
<evidence type="ECO:0000259" key="9">
    <source>
        <dbReference type="PROSITE" id="PS00651"/>
    </source>
</evidence>
<proteinExistence type="inferred from homology"/>
<dbReference type="GO" id="GO:0005840">
    <property type="term" value="C:ribosome"/>
    <property type="evidence" value="ECO:0007669"/>
    <property type="project" value="UniProtKB-KW"/>
</dbReference>
<evidence type="ECO:0000313" key="10">
    <source>
        <dbReference type="EMBL" id="ACZ42720.1"/>
    </source>
</evidence>
<evidence type="ECO:0000256" key="5">
    <source>
        <dbReference type="ARBA" id="ARBA00023274"/>
    </source>
</evidence>
<feature type="coiled-coil region" evidence="8">
    <location>
        <begin position="44"/>
        <end position="71"/>
    </location>
</feature>
<evidence type="ECO:0000256" key="4">
    <source>
        <dbReference type="ARBA" id="ARBA00022980"/>
    </source>
</evidence>
<evidence type="ECO:0000256" key="8">
    <source>
        <dbReference type="SAM" id="Coils"/>
    </source>
</evidence>
<dbReference type="AlphaFoldDB" id="D1CD55"/>
<dbReference type="OrthoDB" id="9788336at2"/>
<dbReference type="InterPro" id="IPR036791">
    <property type="entry name" value="Ribosomal_bL9_C_sf"/>
</dbReference>
<dbReference type="GO" id="GO:0019843">
    <property type="term" value="F:rRNA binding"/>
    <property type="evidence" value="ECO:0007669"/>
    <property type="project" value="UniProtKB-UniRule"/>
</dbReference>
<dbReference type="EMBL" id="CP001825">
    <property type="protein sequence ID" value="ACZ42720.1"/>
    <property type="molecule type" value="Genomic_DNA"/>
</dbReference>
<keyword evidence="4 7" id="KW-0689">Ribosomal protein</keyword>
<dbReference type="RefSeq" id="WP_012875752.1">
    <property type="nucleotide sequence ID" value="NC_013525.1"/>
</dbReference>
<keyword evidence="2 7" id="KW-0699">rRNA-binding</keyword>
<dbReference type="HOGENOM" id="CLU_078938_3_0_0"/>
<dbReference type="InterPro" id="IPR000244">
    <property type="entry name" value="Ribosomal_bL9"/>
</dbReference>
<dbReference type="GO" id="GO:0003735">
    <property type="term" value="F:structural constituent of ribosome"/>
    <property type="evidence" value="ECO:0007669"/>
    <property type="project" value="InterPro"/>
</dbReference>
<dbReference type="eggNOG" id="COG0359">
    <property type="taxonomic scope" value="Bacteria"/>
</dbReference>
<evidence type="ECO:0000313" key="11">
    <source>
        <dbReference type="Proteomes" id="UP000000323"/>
    </source>
</evidence>
<dbReference type="InterPro" id="IPR020069">
    <property type="entry name" value="Ribosomal_bL9_C"/>
</dbReference>
<feature type="domain" description="Ribosomal protein L9" evidence="9">
    <location>
        <begin position="13"/>
        <end position="40"/>
    </location>
</feature>
<keyword evidence="8" id="KW-0175">Coiled coil</keyword>
<dbReference type="SUPFAM" id="SSF55653">
    <property type="entry name" value="Ribosomal protein L9 C-domain"/>
    <property type="match status" value="1"/>
</dbReference>
<dbReference type="Pfam" id="PF03948">
    <property type="entry name" value="Ribosomal_L9_C"/>
    <property type="match status" value="1"/>
</dbReference>
<dbReference type="Pfam" id="PF01281">
    <property type="entry name" value="Ribosomal_L9_N"/>
    <property type="match status" value="1"/>
</dbReference>
<dbReference type="InterPro" id="IPR036935">
    <property type="entry name" value="Ribosomal_bL9_N_sf"/>
</dbReference>
<dbReference type="InterPro" id="IPR020070">
    <property type="entry name" value="Ribosomal_bL9_N"/>
</dbReference>
<evidence type="ECO:0000256" key="1">
    <source>
        <dbReference type="ARBA" id="ARBA00010605"/>
    </source>
</evidence>
<evidence type="ECO:0000256" key="3">
    <source>
        <dbReference type="ARBA" id="ARBA00022884"/>
    </source>
</evidence>
<comment type="similarity">
    <text evidence="1 7">Belongs to the bacterial ribosomal protein bL9 family.</text>
</comment>
<protein>
    <recommendedName>
        <fullName evidence="6 7">Large ribosomal subunit protein bL9</fullName>
    </recommendedName>
</protein>
<dbReference type="Proteomes" id="UP000000323">
    <property type="component" value="Chromosome 1"/>
</dbReference>
<dbReference type="GO" id="GO:1990904">
    <property type="term" value="C:ribonucleoprotein complex"/>
    <property type="evidence" value="ECO:0007669"/>
    <property type="project" value="UniProtKB-KW"/>
</dbReference>
<dbReference type="KEGG" id="ttr:Tter_1814"/>
<evidence type="ECO:0000256" key="7">
    <source>
        <dbReference type="HAMAP-Rule" id="MF_00503"/>
    </source>
</evidence>
<dbReference type="PANTHER" id="PTHR21368">
    <property type="entry name" value="50S RIBOSOMAL PROTEIN L9"/>
    <property type="match status" value="1"/>
</dbReference>
<dbReference type="Gene3D" id="3.40.5.10">
    <property type="entry name" value="Ribosomal protein L9, N-terminal domain"/>
    <property type="match status" value="1"/>
</dbReference>
<dbReference type="Gene3D" id="3.10.430.100">
    <property type="entry name" value="Ribosomal protein L9, C-terminal domain"/>
    <property type="match status" value="1"/>
</dbReference>
<organism evidence="10 11">
    <name type="scientific">Thermobaculum terrenum (strain ATCC BAA-798 / CCMEE 7001 / YNP1)</name>
    <dbReference type="NCBI Taxonomy" id="525904"/>
    <lineage>
        <taxon>Bacteria</taxon>
        <taxon>Bacillati</taxon>
        <taxon>Chloroflexota</taxon>
        <taxon>Chloroflexia</taxon>
        <taxon>Candidatus Thermobaculales</taxon>
        <taxon>Candidatus Thermobaculaceae</taxon>
        <taxon>Thermobaculum</taxon>
    </lineage>
</organism>
<sequence>MKVVLLKDVPGVGSAGTVKEVADGYARNFLLPRKLAAPATQAALKQVEQIKAAEQRRQEKAEAQTAELANKINGQELLFKVRTGSEGRLYGSITNADIAEVLSRQIGVEIDKRKIVLEEPIHMIGTFDVPVKLSSNHTPKIKVVVESES</sequence>
<dbReference type="SUPFAM" id="SSF55658">
    <property type="entry name" value="L9 N-domain-like"/>
    <property type="match status" value="1"/>
</dbReference>
<evidence type="ECO:0000256" key="6">
    <source>
        <dbReference type="ARBA" id="ARBA00035292"/>
    </source>
</evidence>